<dbReference type="STRING" id="274537.BIU88_11415"/>
<evidence type="ECO:0000313" key="2">
    <source>
        <dbReference type="Proteomes" id="UP000095185"/>
    </source>
</evidence>
<dbReference type="Proteomes" id="UP000095185">
    <property type="component" value="Chromosome"/>
</dbReference>
<sequence>MSLAKRGIGMPNVSLRSLLNSERGDVSGKTDVTLGEYVREIVHSGFPGISILTGRAFRIQPDSYLRHIIDTDFPEQGDMVRRPDFEVDDATVQGDS</sequence>
<protein>
    <submittedName>
        <fullName evidence="1">Uncharacterized protein</fullName>
    </submittedName>
</protein>
<name>A0A1D8D0G3_CHLLM</name>
<dbReference type="AlphaFoldDB" id="A0A1D8D0G3"/>
<reference evidence="1" key="1">
    <citation type="submission" date="2016-09" db="EMBL/GenBank/DDBJ databases">
        <title>Genome sequence of Chlorobaculum limnaeum.</title>
        <authorList>
            <person name="Liu Z."/>
            <person name="Tank M."/>
            <person name="Bryant D.A."/>
        </authorList>
    </citation>
    <scope>NUCLEOTIDE SEQUENCE [LARGE SCALE GENOMIC DNA]</scope>
    <source>
        <strain evidence="1">DSM 1677</strain>
    </source>
</reference>
<dbReference type="EMBL" id="CP017305">
    <property type="protein sequence ID" value="AOS84686.1"/>
    <property type="molecule type" value="Genomic_DNA"/>
</dbReference>
<organism evidence="1 2">
    <name type="scientific">Chlorobaculum limnaeum</name>
    <dbReference type="NCBI Taxonomy" id="274537"/>
    <lineage>
        <taxon>Bacteria</taxon>
        <taxon>Pseudomonadati</taxon>
        <taxon>Chlorobiota</taxon>
        <taxon>Chlorobiia</taxon>
        <taxon>Chlorobiales</taxon>
        <taxon>Chlorobiaceae</taxon>
        <taxon>Chlorobaculum</taxon>
    </lineage>
</organism>
<evidence type="ECO:0000313" key="1">
    <source>
        <dbReference type="EMBL" id="AOS84686.1"/>
    </source>
</evidence>
<gene>
    <name evidence="1" type="ORF">BIU88_11415</name>
</gene>
<accession>A0A1D8D0G3</accession>
<proteinExistence type="predicted"/>
<dbReference type="KEGG" id="clz:BIU88_11415"/>
<keyword evidence="2" id="KW-1185">Reference proteome</keyword>